<dbReference type="SUPFAM" id="SSF55811">
    <property type="entry name" value="Nudix"/>
    <property type="match status" value="1"/>
</dbReference>
<dbReference type="PROSITE" id="PS51462">
    <property type="entry name" value="NUDIX"/>
    <property type="match status" value="1"/>
</dbReference>
<keyword evidence="4" id="KW-1185">Reference proteome</keyword>
<evidence type="ECO:0000256" key="1">
    <source>
        <dbReference type="SAM" id="MobiDB-lite"/>
    </source>
</evidence>
<dbReference type="HOGENOM" id="CLU_780078_0_0_11"/>
<dbReference type="Gene3D" id="3.90.79.10">
    <property type="entry name" value="Nucleoside Triphosphate Pyrophosphohydrolase"/>
    <property type="match status" value="1"/>
</dbReference>
<evidence type="ECO:0000313" key="4">
    <source>
        <dbReference type="Proteomes" id="UP000000851"/>
    </source>
</evidence>
<dbReference type="InParanoid" id="C7Q8T8"/>
<feature type="domain" description="Nudix hydrolase" evidence="2">
    <location>
        <begin position="24"/>
        <end position="161"/>
    </location>
</feature>
<dbReference type="EMBL" id="CP001700">
    <property type="protein sequence ID" value="ACU70353.1"/>
    <property type="molecule type" value="Genomic_DNA"/>
</dbReference>
<evidence type="ECO:0000313" key="3">
    <source>
        <dbReference type="EMBL" id="ACU70353.1"/>
    </source>
</evidence>
<organism evidence="3 4">
    <name type="scientific">Catenulispora acidiphila (strain DSM 44928 / JCM 14897 / NBRC 102108 / NRRL B-24433 / ID139908)</name>
    <dbReference type="NCBI Taxonomy" id="479433"/>
    <lineage>
        <taxon>Bacteria</taxon>
        <taxon>Bacillati</taxon>
        <taxon>Actinomycetota</taxon>
        <taxon>Actinomycetes</taxon>
        <taxon>Catenulisporales</taxon>
        <taxon>Catenulisporaceae</taxon>
        <taxon>Catenulispora</taxon>
    </lineage>
</organism>
<dbReference type="InterPro" id="IPR015797">
    <property type="entry name" value="NUDIX_hydrolase-like_dom_sf"/>
</dbReference>
<gene>
    <name evidence="3" type="ordered locus">Caci_1430</name>
</gene>
<sequence>MDAEGLRGEQPSVTWHDAPVPPGMPVTQAYVWALDPDDGRVLIQDRGPQHPHRYTLPGGRPEPEDGGDLLQTAAREAMEESQIRIDTERAVYLGHQVVTWFEKRPEPYAQIRYAAPIIAYEPIGPDPDNGRTNRRFMTSLERAPELINWHETGASQAKAALRAGEELGFRVRDPSPEGYRDGEKDRYLVCHDYGMGALWWWVTARNATEIMERVADVVVATSSESIARFADGDLEEVDIDAPDENPLSSLKATRDEQRGKPGFGALVGRGTVYVRQAWDENGDGSLDHYLMELGQDGYRIRQVVEHADGRRVKTDDDDWPFNPPFDLYDPELGLAEVDRAVFEAAWDDAEHETGV</sequence>
<dbReference type="InterPro" id="IPR000086">
    <property type="entry name" value="NUDIX_hydrolase_dom"/>
</dbReference>
<dbReference type="RefSeq" id="WP_012785647.1">
    <property type="nucleotide sequence ID" value="NC_013131.1"/>
</dbReference>
<evidence type="ECO:0000259" key="2">
    <source>
        <dbReference type="PROSITE" id="PS51462"/>
    </source>
</evidence>
<proteinExistence type="predicted"/>
<keyword evidence="3" id="KW-0378">Hydrolase</keyword>
<dbReference type="Proteomes" id="UP000000851">
    <property type="component" value="Chromosome"/>
</dbReference>
<reference evidence="3 4" key="1">
    <citation type="journal article" date="2009" name="Stand. Genomic Sci.">
        <title>Complete genome sequence of Catenulispora acidiphila type strain (ID 139908).</title>
        <authorList>
            <person name="Copeland A."/>
            <person name="Lapidus A."/>
            <person name="Glavina Del Rio T."/>
            <person name="Nolan M."/>
            <person name="Lucas S."/>
            <person name="Chen F."/>
            <person name="Tice H."/>
            <person name="Cheng J.F."/>
            <person name="Bruce D."/>
            <person name="Goodwin L."/>
            <person name="Pitluck S."/>
            <person name="Mikhailova N."/>
            <person name="Pati A."/>
            <person name="Ivanova N."/>
            <person name="Mavromatis K."/>
            <person name="Chen A."/>
            <person name="Palaniappan K."/>
            <person name="Chain P."/>
            <person name="Land M."/>
            <person name="Hauser L."/>
            <person name="Chang Y.J."/>
            <person name="Jeffries C.D."/>
            <person name="Chertkov O."/>
            <person name="Brettin T."/>
            <person name="Detter J.C."/>
            <person name="Han C."/>
            <person name="Ali Z."/>
            <person name="Tindall B.J."/>
            <person name="Goker M."/>
            <person name="Bristow J."/>
            <person name="Eisen J.A."/>
            <person name="Markowitz V."/>
            <person name="Hugenholtz P."/>
            <person name="Kyrpides N.C."/>
            <person name="Klenk H.P."/>
        </authorList>
    </citation>
    <scope>NUCLEOTIDE SEQUENCE [LARGE SCALE GENOMIC DNA]</scope>
    <source>
        <strain evidence="4">DSM 44928 / JCM 14897 / NBRC 102108 / NRRL B-24433 / ID139908</strain>
    </source>
</reference>
<protein>
    <submittedName>
        <fullName evidence="3">NUDIX hydrolase</fullName>
    </submittedName>
</protein>
<feature type="region of interest" description="Disordered" evidence="1">
    <location>
        <begin position="1"/>
        <end position="21"/>
    </location>
</feature>
<accession>C7Q8T8</accession>
<dbReference type="Pfam" id="PF00293">
    <property type="entry name" value="NUDIX"/>
    <property type="match status" value="1"/>
</dbReference>
<dbReference type="KEGG" id="cai:Caci_1430"/>
<dbReference type="eggNOG" id="COG1051">
    <property type="taxonomic scope" value="Bacteria"/>
</dbReference>
<dbReference type="GO" id="GO:0016787">
    <property type="term" value="F:hydrolase activity"/>
    <property type="evidence" value="ECO:0007669"/>
    <property type="project" value="UniProtKB-KW"/>
</dbReference>
<name>C7Q8T8_CATAD</name>
<dbReference type="AlphaFoldDB" id="C7Q8T8"/>